<dbReference type="EMBL" id="AP011530">
    <property type="protein sequence ID" value="BAI81856.1"/>
    <property type="molecule type" value="Genomic_DNA"/>
</dbReference>
<dbReference type="HOGENOM" id="CLU_1159590_0_0_0"/>
<organism evidence="1 2">
    <name type="scientific">Deferribacter desulfuricans (strain DSM 14783 / JCM 11476 / NBRC 101012 / SSM1)</name>
    <dbReference type="NCBI Taxonomy" id="639282"/>
    <lineage>
        <taxon>Bacteria</taxon>
        <taxon>Pseudomonadati</taxon>
        <taxon>Deferribacterota</taxon>
        <taxon>Deferribacteres</taxon>
        <taxon>Deferribacterales</taxon>
        <taxon>Deferribacteraceae</taxon>
        <taxon>Deferribacter</taxon>
    </lineage>
</organism>
<evidence type="ECO:0000313" key="1">
    <source>
        <dbReference type="EMBL" id="BAI81856.1"/>
    </source>
</evidence>
<dbReference type="KEGG" id="ddf:DEFDS_P236"/>
<geneLocation type="plasmid" evidence="1 2">
    <name>megaplasmid pDF308</name>
</geneLocation>
<sequence length="239" mass="28570">MNNSVVSYLNDCFLRKGFILKEELITYVKKTKVNLHQLLNVLEYDFKNVPILENELDALKYIQYIKENFPEQFQSFKNYCFEVLFNNPVFRDKLTKIAYKNVSFIKGKDTNVLVQEFIQEIYLLLVEGYFDRFIYTSEINVLEAFSYYIMSILQKAKRNIMKNEFRSVSVPSYIIDTLATVSLEVDRNFPELSDIDRIEVIVDFMKQRFPNMSESSIRSLLEEDYYLSDSEFMEKKYIR</sequence>
<reference evidence="1 2" key="1">
    <citation type="journal article" date="2010" name="DNA Res.">
        <title>Bacterial lifestyle in a deep-sea hydrothermal vent chimney revealed by the genome sequence of the thermophilic bacterium Deferribacter desulfuricans SSM1.</title>
        <authorList>
            <person name="Takaki Y."/>
            <person name="Shimamura S."/>
            <person name="Nakagawa S."/>
            <person name="Fukuhara Y."/>
            <person name="Horikawa H."/>
            <person name="Ankai A."/>
            <person name="Harada T."/>
            <person name="Hosoyama A."/>
            <person name="Oguchi A."/>
            <person name="Fukui S."/>
            <person name="Fujita N."/>
            <person name="Takami H."/>
            <person name="Takai K."/>
        </authorList>
    </citation>
    <scope>NUCLEOTIDE SEQUENCE [LARGE SCALE GENOMIC DNA]</scope>
    <source>
        <strain evidence="2">DSM 14783 / JCM 11476 / NBRC 101012 / SSM1</strain>
        <plasmid evidence="2">Plasmid megaplasmid pDF308</plasmid>
    </source>
</reference>
<name>D3PF64_DEFDS</name>
<keyword evidence="2" id="KW-1185">Reference proteome</keyword>
<gene>
    <name evidence="1" type="ordered locus">DEFDS_P236</name>
</gene>
<dbReference type="RefSeq" id="WP_013009068.1">
    <property type="nucleotide sequence ID" value="NC_013940.1"/>
</dbReference>
<keyword evidence="1" id="KW-0614">Plasmid</keyword>
<proteinExistence type="predicted"/>
<protein>
    <submittedName>
        <fullName evidence="1">Uncharacterized protein</fullName>
    </submittedName>
</protein>
<evidence type="ECO:0000313" key="2">
    <source>
        <dbReference type="Proteomes" id="UP000001520"/>
    </source>
</evidence>
<dbReference type="AlphaFoldDB" id="D3PF64"/>
<accession>D3PF64</accession>
<dbReference type="Proteomes" id="UP000001520">
    <property type="component" value="Plasmid megaplasmid pDF308"/>
</dbReference>